<dbReference type="Pfam" id="PF12796">
    <property type="entry name" value="Ank_2"/>
    <property type="match status" value="2"/>
</dbReference>
<gene>
    <name evidence="4" type="ORF">N7494_007749</name>
</gene>
<sequence length="403" mass="44456">MLQSENNSINYEGWAQTFLYNSARLGYTEIFEIFVNQYGGINSLVEGTTPFHIACGSSNLTIVQKAFEMGGNVMTLDSEGEMPVHAAAWGQVHENWDICASLGYLIEKGASLKAQTTLGKSLLHLAAETSNLQAMQFLIGVERPCDIFDHQGNTPLHVASCTEELRGLLGHEHRVDCMPFYHPTLQRRVSWFCERVLRPGCTEIGGLVFCNRQPKPADRGSVNAMLVLLQCGVAVNGQNNDGVTPLHLASRSGSAERMLALLEHGADLNMEDHSGWTALRYAISANSAPAVQICLEHGADTGGSAPVSVGQGCETWLTIAEHIKLIRSTELLYLIRKHEDPECPDETIEGLEALKDPHDFTDGKTILPDTLWGDTKEGQEEMRLKDTARWRAMRDEQRSIPVK</sequence>
<evidence type="ECO:0000256" key="1">
    <source>
        <dbReference type="ARBA" id="ARBA00022737"/>
    </source>
</evidence>
<keyword evidence="5" id="KW-1185">Reference proteome</keyword>
<keyword evidence="2 3" id="KW-0040">ANK repeat</keyword>
<name>A0AAD6GDS3_9EURO</name>
<feature type="repeat" description="ANK" evidence="3">
    <location>
        <begin position="241"/>
        <end position="273"/>
    </location>
</feature>
<dbReference type="Proteomes" id="UP001220324">
    <property type="component" value="Unassembled WGS sequence"/>
</dbReference>
<dbReference type="PROSITE" id="PS50297">
    <property type="entry name" value="ANK_REP_REGION"/>
    <property type="match status" value="2"/>
</dbReference>
<dbReference type="AlphaFoldDB" id="A0AAD6GDS3"/>
<dbReference type="PANTHER" id="PTHR24198:SF165">
    <property type="entry name" value="ANKYRIN REPEAT-CONTAINING PROTEIN-RELATED"/>
    <property type="match status" value="1"/>
</dbReference>
<dbReference type="InterPro" id="IPR036770">
    <property type="entry name" value="Ankyrin_rpt-contain_sf"/>
</dbReference>
<dbReference type="EMBL" id="JAQIZZ010000006">
    <property type="protein sequence ID" value="KAJ5538270.1"/>
    <property type="molecule type" value="Genomic_DNA"/>
</dbReference>
<dbReference type="SUPFAM" id="SSF48403">
    <property type="entry name" value="Ankyrin repeat"/>
    <property type="match status" value="2"/>
</dbReference>
<evidence type="ECO:0000313" key="4">
    <source>
        <dbReference type="EMBL" id="KAJ5538270.1"/>
    </source>
</evidence>
<evidence type="ECO:0000256" key="2">
    <source>
        <dbReference type="ARBA" id="ARBA00023043"/>
    </source>
</evidence>
<protein>
    <submittedName>
        <fullName evidence="4">Uncharacterized protein</fullName>
    </submittedName>
</protein>
<evidence type="ECO:0000313" key="5">
    <source>
        <dbReference type="Proteomes" id="UP001220324"/>
    </source>
</evidence>
<feature type="repeat" description="ANK" evidence="3">
    <location>
        <begin position="46"/>
        <end position="78"/>
    </location>
</feature>
<dbReference type="Gene3D" id="1.25.40.20">
    <property type="entry name" value="Ankyrin repeat-containing domain"/>
    <property type="match status" value="2"/>
</dbReference>
<dbReference type="InterPro" id="IPR002110">
    <property type="entry name" value="Ankyrin_rpt"/>
</dbReference>
<organism evidence="4 5">
    <name type="scientific">Penicillium frequentans</name>
    <dbReference type="NCBI Taxonomy" id="3151616"/>
    <lineage>
        <taxon>Eukaryota</taxon>
        <taxon>Fungi</taxon>
        <taxon>Dikarya</taxon>
        <taxon>Ascomycota</taxon>
        <taxon>Pezizomycotina</taxon>
        <taxon>Eurotiomycetes</taxon>
        <taxon>Eurotiomycetidae</taxon>
        <taxon>Eurotiales</taxon>
        <taxon>Aspergillaceae</taxon>
        <taxon>Penicillium</taxon>
    </lineage>
</organism>
<evidence type="ECO:0000256" key="3">
    <source>
        <dbReference type="PROSITE-ProRule" id="PRU00023"/>
    </source>
</evidence>
<accession>A0AAD6GDS3</accession>
<reference evidence="4 5" key="1">
    <citation type="journal article" date="2023" name="IMA Fungus">
        <title>Comparative genomic study of the Penicillium genus elucidates a diverse pangenome and 15 lateral gene transfer events.</title>
        <authorList>
            <person name="Petersen C."/>
            <person name="Sorensen T."/>
            <person name="Nielsen M.R."/>
            <person name="Sondergaard T.E."/>
            <person name="Sorensen J.L."/>
            <person name="Fitzpatrick D.A."/>
            <person name="Frisvad J.C."/>
            <person name="Nielsen K.L."/>
        </authorList>
    </citation>
    <scope>NUCLEOTIDE SEQUENCE [LARGE SCALE GENOMIC DNA]</scope>
    <source>
        <strain evidence="4 5">IBT 35679</strain>
    </source>
</reference>
<proteinExistence type="predicted"/>
<dbReference type="PANTHER" id="PTHR24198">
    <property type="entry name" value="ANKYRIN REPEAT AND PROTEIN KINASE DOMAIN-CONTAINING PROTEIN"/>
    <property type="match status" value="1"/>
</dbReference>
<comment type="caution">
    <text evidence="4">The sequence shown here is derived from an EMBL/GenBank/DDBJ whole genome shotgun (WGS) entry which is preliminary data.</text>
</comment>
<keyword evidence="1" id="KW-0677">Repeat</keyword>
<dbReference type="PROSITE" id="PS50088">
    <property type="entry name" value="ANK_REPEAT"/>
    <property type="match status" value="2"/>
</dbReference>
<dbReference type="SMART" id="SM00248">
    <property type="entry name" value="ANK"/>
    <property type="match status" value="5"/>
</dbReference>